<dbReference type="InterPro" id="IPR024737">
    <property type="entry name" value="Get5_N"/>
</dbReference>
<sequence>MAELSFCKQFLTTLDSRPAKLSSDYIADPKKHPAQPAYILPKLPNPKRKRGAAAPAGDGASSAPTSNTISVTLTPHRTPPAPLTISVEPTASVHDLKVAFAKHVGLGEAGVSKVKVLKDKRPVGDVKSVGELSKDAKTLALGIMVLGGIPAQPVAEKTVAEGKFGADVMKDEAFWEDLKGFLSQRVKDQATSEKAVKIWKKAWEQGAR</sequence>
<protein>
    <recommendedName>
        <fullName evidence="7">Ubiquitin-like domain-containing protein</fullName>
    </recommendedName>
</protein>
<evidence type="ECO:0000313" key="5">
    <source>
        <dbReference type="Proteomes" id="UP000504638"/>
    </source>
</evidence>
<evidence type="ECO:0000313" key="4">
    <source>
        <dbReference type="EMBL" id="KAF1813127.1"/>
    </source>
</evidence>
<gene>
    <name evidence="4 6" type="ORF">P152DRAFT_433920</name>
</gene>
<dbReference type="EMBL" id="ML975155">
    <property type="protein sequence ID" value="KAF1813127.1"/>
    <property type="molecule type" value="Genomic_DNA"/>
</dbReference>
<evidence type="ECO:0000256" key="1">
    <source>
        <dbReference type="SAM" id="MobiDB-lite"/>
    </source>
</evidence>
<dbReference type="InterPro" id="IPR049256">
    <property type="entry name" value="Get5_C"/>
</dbReference>
<dbReference type="GeneID" id="54418047"/>
<proteinExistence type="predicted"/>
<dbReference type="AlphaFoldDB" id="A0A6G1G4X9"/>
<reference evidence="4 6" key="1">
    <citation type="submission" date="2020-01" db="EMBL/GenBank/DDBJ databases">
        <authorList>
            <consortium name="DOE Joint Genome Institute"/>
            <person name="Haridas S."/>
            <person name="Albert R."/>
            <person name="Binder M."/>
            <person name="Bloem J."/>
            <person name="Labutti K."/>
            <person name="Salamov A."/>
            <person name="Andreopoulos B."/>
            <person name="Baker S.E."/>
            <person name="Barry K."/>
            <person name="Bills G."/>
            <person name="Bluhm B.H."/>
            <person name="Cannon C."/>
            <person name="Castanera R."/>
            <person name="Culley D.E."/>
            <person name="Daum C."/>
            <person name="Ezra D."/>
            <person name="Gonzalez J.B."/>
            <person name="Henrissat B."/>
            <person name="Kuo A."/>
            <person name="Liang C."/>
            <person name="Lipzen A."/>
            <person name="Lutzoni F."/>
            <person name="Magnuson J."/>
            <person name="Mondo S."/>
            <person name="Nolan M."/>
            <person name="Ohm R."/>
            <person name="Pangilinan J."/>
            <person name="Park H.-J."/>
            <person name="Ramirez L."/>
            <person name="Alfaro M."/>
            <person name="Sun H."/>
            <person name="Tritt A."/>
            <person name="Yoshinaga Y."/>
            <person name="Zwiers L.-H."/>
            <person name="Turgeon B.G."/>
            <person name="Goodwin S.B."/>
            <person name="Spatafora J.W."/>
            <person name="Crous P.W."/>
            <person name="Grigoriev I.V."/>
        </authorList>
    </citation>
    <scope>NUCLEOTIDE SEQUENCE</scope>
    <source>
        <strain evidence="4 6">CBS 781.70</strain>
    </source>
</reference>
<feature type="compositionally biased region" description="Polar residues" evidence="1">
    <location>
        <begin position="65"/>
        <end position="75"/>
    </location>
</feature>
<evidence type="ECO:0000259" key="2">
    <source>
        <dbReference type="Pfam" id="PF12754"/>
    </source>
</evidence>
<accession>A0A6G1G4X9</accession>
<feature type="domain" description="Get5 N-terminal" evidence="2">
    <location>
        <begin position="6"/>
        <end position="148"/>
    </location>
</feature>
<feature type="region of interest" description="Disordered" evidence="1">
    <location>
        <begin position="35"/>
        <end position="81"/>
    </location>
</feature>
<name>A0A6G1G4X9_9PEZI</name>
<dbReference type="Proteomes" id="UP000504638">
    <property type="component" value="Unplaced"/>
</dbReference>
<keyword evidence="5" id="KW-1185">Reference proteome</keyword>
<feature type="compositionally biased region" description="Low complexity" evidence="1">
    <location>
        <begin position="52"/>
        <end position="64"/>
    </location>
</feature>
<reference evidence="6" key="2">
    <citation type="submission" date="2020-04" db="EMBL/GenBank/DDBJ databases">
        <authorList>
            <consortium name="NCBI Genome Project"/>
        </authorList>
    </citation>
    <scope>NUCLEOTIDE SEQUENCE</scope>
    <source>
        <strain evidence="6">CBS 781.70</strain>
    </source>
</reference>
<dbReference type="OrthoDB" id="5366541at2759"/>
<feature type="domain" description="Get5 C-terminal" evidence="3">
    <location>
        <begin position="158"/>
        <end position="205"/>
    </location>
</feature>
<dbReference type="RefSeq" id="XP_033534758.1">
    <property type="nucleotide sequence ID" value="XM_033677477.1"/>
</dbReference>
<dbReference type="Pfam" id="PF12754">
    <property type="entry name" value="Get5_N"/>
    <property type="match status" value="1"/>
</dbReference>
<evidence type="ECO:0000259" key="3">
    <source>
        <dbReference type="Pfam" id="PF17183"/>
    </source>
</evidence>
<dbReference type="Gene3D" id="1.10.286.70">
    <property type="entry name" value="Get5 dimerization domain"/>
    <property type="match status" value="1"/>
</dbReference>
<organism evidence="4">
    <name type="scientific">Eremomyces bilateralis CBS 781.70</name>
    <dbReference type="NCBI Taxonomy" id="1392243"/>
    <lineage>
        <taxon>Eukaryota</taxon>
        <taxon>Fungi</taxon>
        <taxon>Dikarya</taxon>
        <taxon>Ascomycota</taxon>
        <taxon>Pezizomycotina</taxon>
        <taxon>Dothideomycetes</taxon>
        <taxon>Dothideomycetes incertae sedis</taxon>
        <taxon>Eremomycetales</taxon>
        <taxon>Eremomycetaceae</taxon>
        <taxon>Eremomyces</taxon>
    </lineage>
</organism>
<evidence type="ECO:0008006" key="7">
    <source>
        <dbReference type="Google" id="ProtNLM"/>
    </source>
</evidence>
<reference evidence="6" key="3">
    <citation type="submission" date="2025-04" db="UniProtKB">
        <authorList>
            <consortium name="RefSeq"/>
        </authorList>
    </citation>
    <scope>IDENTIFICATION</scope>
    <source>
        <strain evidence="6">CBS 781.70</strain>
    </source>
</reference>
<evidence type="ECO:0000313" key="6">
    <source>
        <dbReference type="RefSeq" id="XP_033534758.1"/>
    </source>
</evidence>
<dbReference type="Pfam" id="PF17183">
    <property type="entry name" value="Get5_C"/>
    <property type="match status" value="1"/>
</dbReference>